<dbReference type="SMART" id="SM01079">
    <property type="entry name" value="CHASE"/>
    <property type="match status" value="1"/>
</dbReference>
<dbReference type="GO" id="GO:0000155">
    <property type="term" value="F:phosphorelay sensor kinase activity"/>
    <property type="evidence" value="ECO:0007669"/>
    <property type="project" value="InterPro"/>
</dbReference>
<keyword evidence="4" id="KW-0597">Phosphoprotein</keyword>
<organism evidence="12 13">
    <name type="scientific">Massilia glaciei</name>
    <dbReference type="NCBI Taxonomy" id="1524097"/>
    <lineage>
        <taxon>Bacteria</taxon>
        <taxon>Pseudomonadati</taxon>
        <taxon>Pseudomonadota</taxon>
        <taxon>Betaproteobacteria</taxon>
        <taxon>Burkholderiales</taxon>
        <taxon>Oxalobacteraceae</taxon>
        <taxon>Telluria group</taxon>
        <taxon>Massilia</taxon>
    </lineage>
</organism>
<feature type="transmembrane region" description="Helical" evidence="8">
    <location>
        <begin position="310"/>
        <end position="334"/>
    </location>
</feature>
<dbReference type="InterPro" id="IPR005467">
    <property type="entry name" value="His_kinase_dom"/>
</dbReference>
<dbReference type="SUPFAM" id="SSF55874">
    <property type="entry name" value="ATPase domain of HSP90 chaperone/DNA topoisomerase II/histidine kinase"/>
    <property type="match status" value="1"/>
</dbReference>
<dbReference type="PROSITE" id="PS50113">
    <property type="entry name" value="PAC"/>
    <property type="match status" value="1"/>
</dbReference>
<dbReference type="CDD" id="cd00130">
    <property type="entry name" value="PAS"/>
    <property type="match status" value="1"/>
</dbReference>
<dbReference type="PROSITE" id="PS50839">
    <property type="entry name" value="CHASE"/>
    <property type="match status" value="1"/>
</dbReference>
<dbReference type="PANTHER" id="PTHR43065">
    <property type="entry name" value="SENSOR HISTIDINE KINASE"/>
    <property type="match status" value="1"/>
</dbReference>
<evidence type="ECO:0000256" key="6">
    <source>
        <dbReference type="ARBA" id="ARBA00022989"/>
    </source>
</evidence>
<proteinExistence type="predicted"/>
<dbReference type="Proteomes" id="UP000241421">
    <property type="component" value="Unassembled WGS sequence"/>
</dbReference>
<accession>A0A2U2I6U6</accession>
<dbReference type="InterPro" id="IPR036890">
    <property type="entry name" value="HATPase_C_sf"/>
</dbReference>
<reference evidence="12 13" key="1">
    <citation type="submission" date="2018-04" db="EMBL/GenBank/DDBJ databases">
        <title>Massilia violaceinigra sp. nov., a novel purple-pigmented bacterium isolated from Tianshan glacier, Xinjiang, China.</title>
        <authorList>
            <person name="Wang H."/>
        </authorList>
    </citation>
    <scope>NUCLEOTIDE SEQUENCE [LARGE SCALE GENOMIC DNA]</scope>
    <source>
        <strain evidence="12 13">B448-2</strain>
    </source>
</reference>
<keyword evidence="7 8" id="KW-0472">Membrane</keyword>
<dbReference type="EMBL" id="PXWF02000022">
    <property type="protein sequence ID" value="PWF55476.1"/>
    <property type="molecule type" value="Genomic_DNA"/>
</dbReference>
<dbReference type="CDD" id="cd00075">
    <property type="entry name" value="HATPase"/>
    <property type="match status" value="1"/>
</dbReference>
<dbReference type="Gene3D" id="3.30.450.20">
    <property type="entry name" value="PAS domain"/>
    <property type="match status" value="1"/>
</dbReference>
<evidence type="ECO:0000256" key="2">
    <source>
        <dbReference type="ARBA" id="ARBA00004370"/>
    </source>
</evidence>
<comment type="caution">
    <text evidence="12">The sequence shown here is derived from an EMBL/GenBank/DDBJ whole genome shotgun (WGS) entry which is preliminary data.</text>
</comment>
<comment type="catalytic activity">
    <reaction evidence="1">
        <text>ATP + protein L-histidine = ADP + protein N-phospho-L-histidine.</text>
        <dbReference type="EC" id="2.7.13.3"/>
    </reaction>
</comment>
<evidence type="ECO:0000256" key="7">
    <source>
        <dbReference type="ARBA" id="ARBA00023136"/>
    </source>
</evidence>
<dbReference type="InterPro" id="IPR003594">
    <property type="entry name" value="HATPase_dom"/>
</dbReference>
<evidence type="ECO:0000313" key="12">
    <source>
        <dbReference type="EMBL" id="PWF55476.1"/>
    </source>
</evidence>
<keyword evidence="13" id="KW-1185">Reference proteome</keyword>
<evidence type="ECO:0000256" key="3">
    <source>
        <dbReference type="ARBA" id="ARBA00012438"/>
    </source>
</evidence>
<dbReference type="InterPro" id="IPR003661">
    <property type="entry name" value="HisK_dim/P_dom"/>
</dbReference>
<dbReference type="EC" id="2.7.13.3" evidence="3"/>
<feature type="transmembrane region" description="Helical" evidence="8">
    <location>
        <begin position="6"/>
        <end position="24"/>
    </location>
</feature>
<dbReference type="Gene3D" id="3.30.450.350">
    <property type="entry name" value="CHASE domain"/>
    <property type="match status" value="1"/>
</dbReference>
<dbReference type="GO" id="GO:0016020">
    <property type="term" value="C:membrane"/>
    <property type="evidence" value="ECO:0007669"/>
    <property type="project" value="UniProtKB-SubCell"/>
</dbReference>
<feature type="domain" description="CHASE" evidence="11">
    <location>
        <begin position="66"/>
        <end position="296"/>
    </location>
</feature>
<evidence type="ECO:0000256" key="4">
    <source>
        <dbReference type="ARBA" id="ARBA00022553"/>
    </source>
</evidence>
<dbReference type="PROSITE" id="PS50109">
    <property type="entry name" value="HIS_KIN"/>
    <property type="match status" value="1"/>
</dbReference>
<dbReference type="Pfam" id="PF03924">
    <property type="entry name" value="CHASE"/>
    <property type="match status" value="1"/>
</dbReference>
<dbReference type="Gene3D" id="1.10.287.130">
    <property type="match status" value="1"/>
</dbReference>
<dbReference type="Pfam" id="PF13426">
    <property type="entry name" value="PAS_9"/>
    <property type="match status" value="1"/>
</dbReference>
<dbReference type="Gene3D" id="3.30.565.10">
    <property type="entry name" value="Histidine kinase-like ATPase, C-terminal domain"/>
    <property type="match status" value="1"/>
</dbReference>
<feature type="domain" description="Histidine kinase" evidence="9">
    <location>
        <begin position="519"/>
        <end position="751"/>
    </location>
</feature>
<sequence length="766" mass="82458">MRTQGYLAFVCGLVVTAATCLLVLGEQDARMRGDFQRDADKVASDASVRLQTYFDMLLSIKGIFSVDENVDRAQFARFVGELNLAERYPGFQAIQFVRRVPASRLDAFAAGVRGDTSLEPAGYPAFEIHPRVARGEHYIIEYNEPMKGNENAFGLDLAALAPHLRAIEIGRDTGAVVATERITLVQDAQGSAGFVARAPIYRRGAPLGSVEQRRAALVGMVAIVFKVDHLMREVVDPALLGHMALRIHDAGSVSDGARLAAGPATMLFDTSGGRVDPAELATSARIKVGTREWEFNFSARPGSRYSGERGVVYLLGAAGVVVSALIAALVLASMRGRRLAAKLRLTIDEQRAFQDSAGVGIALFSAGTIMRCNRGMEEITGWPIGELTGQPSTLLWPDDSAGPFAHDAHIWRWQGELELTRKDGTPIWCLVNGKALDQSDLSRGGVWAIQDISDRKRTEAALVRARDGLEHSLFELEQQKVNVETAHQDLSSVLGTLKQAQTNLITSEKMASLGSLVAGIAHELNTPIGNSLLSATALADMVVEFERKYAEGGIKRSALDALLADARTACGIIANSLRRAADLITSFKQVAVDQASDQRRKFDLCDVVRDTLATYAAQLRRANCEARVDAPAALMLDSYPGSVGQVLSNLINNALLHAFEGRAAGVIAISAREQPDGQVALVFRDDGVGMGPKILHHVFDPFFTTKMGQGGSGLGMNIVYNIVTGMLGGSIEVESTPDKGTSVTLRLPRSAPKRDAEGMELALLVR</sequence>
<name>A0A2U2I6U6_9BURK</name>
<dbReference type="SMART" id="SM00387">
    <property type="entry name" value="HATPase_c"/>
    <property type="match status" value="1"/>
</dbReference>
<protein>
    <recommendedName>
        <fullName evidence="3">histidine kinase</fullName>
        <ecNumber evidence="3">2.7.13.3</ecNumber>
    </recommendedName>
</protein>
<dbReference type="SUPFAM" id="SSF55785">
    <property type="entry name" value="PYP-like sensor domain (PAS domain)"/>
    <property type="match status" value="1"/>
</dbReference>
<dbReference type="CDD" id="cd00082">
    <property type="entry name" value="HisKA"/>
    <property type="match status" value="1"/>
</dbReference>
<dbReference type="SMART" id="SM00086">
    <property type="entry name" value="PAC"/>
    <property type="match status" value="1"/>
</dbReference>
<evidence type="ECO:0000259" key="9">
    <source>
        <dbReference type="PROSITE" id="PS50109"/>
    </source>
</evidence>
<dbReference type="AlphaFoldDB" id="A0A2U2I6U6"/>
<dbReference type="Pfam" id="PF02518">
    <property type="entry name" value="HATPase_c"/>
    <property type="match status" value="1"/>
</dbReference>
<keyword evidence="5 8" id="KW-0812">Transmembrane</keyword>
<evidence type="ECO:0000259" key="10">
    <source>
        <dbReference type="PROSITE" id="PS50113"/>
    </source>
</evidence>
<evidence type="ECO:0000259" key="11">
    <source>
        <dbReference type="PROSITE" id="PS50839"/>
    </source>
</evidence>
<feature type="domain" description="PAC" evidence="10">
    <location>
        <begin position="413"/>
        <end position="464"/>
    </location>
</feature>
<dbReference type="OrthoDB" id="9812260at2"/>
<dbReference type="RefSeq" id="WP_106755765.1">
    <property type="nucleotide sequence ID" value="NZ_PXWF02000022.1"/>
</dbReference>
<dbReference type="InterPro" id="IPR000700">
    <property type="entry name" value="PAS-assoc_C"/>
</dbReference>
<dbReference type="InterPro" id="IPR001610">
    <property type="entry name" value="PAC"/>
</dbReference>
<evidence type="ECO:0000256" key="1">
    <source>
        <dbReference type="ARBA" id="ARBA00000085"/>
    </source>
</evidence>
<dbReference type="InterPro" id="IPR035965">
    <property type="entry name" value="PAS-like_dom_sf"/>
</dbReference>
<gene>
    <name evidence="12" type="ORF">C7C56_001645</name>
</gene>
<keyword evidence="6 8" id="KW-1133">Transmembrane helix</keyword>
<evidence type="ECO:0000256" key="5">
    <source>
        <dbReference type="ARBA" id="ARBA00022692"/>
    </source>
</evidence>
<dbReference type="NCBIfam" id="TIGR00229">
    <property type="entry name" value="sensory_box"/>
    <property type="match status" value="1"/>
</dbReference>
<dbReference type="PRINTS" id="PR00344">
    <property type="entry name" value="BCTRLSENSOR"/>
</dbReference>
<evidence type="ECO:0000256" key="8">
    <source>
        <dbReference type="SAM" id="Phobius"/>
    </source>
</evidence>
<evidence type="ECO:0000313" key="13">
    <source>
        <dbReference type="Proteomes" id="UP000241421"/>
    </source>
</evidence>
<dbReference type="InterPro" id="IPR042240">
    <property type="entry name" value="CHASE_sf"/>
</dbReference>
<dbReference type="InterPro" id="IPR000014">
    <property type="entry name" value="PAS"/>
</dbReference>
<comment type="subcellular location">
    <subcellularLocation>
        <location evidence="2">Membrane</location>
    </subcellularLocation>
</comment>
<dbReference type="InterPro" id="IPR004358">
    <property type="entry name" value="Sig_transdc_His_kin-like_C"/>
</dbReference>
<dbReference type="InterPro" id="IPR006189">
    <property type="entry name" value="CHASE_dom"/>
</dbReference>